<keyword evidence="4" id="KW-1185">Reference proteome</keyword>
<organism evidence="3 4">
    <name type="scientific">Paenibacillus vini</name>
    <dbReference type="NCBI Taxonomy" id="1476024"/>
    <lineage>
        <taxon>Bacteria</taxon>
        <taxon>Bacillati</taxon>
        <taxon>Bacillota</taxon>
        <taxon>Bacilli</taxon>
        <taxon>Bacillales</taxon>
        <taxon>Paenibacillaceae</taxon>
        <taxon>Paenibacillus</taxon>
    </lineage>
</organism>
<evidence type="ECO:0000259" key="2">
    <source>
        <dbReference type="PROSITE" id="PS50887"/>
    </source>
</evidence>
<dbReference type="PANTHER" id="PTHR45138">
    <property type="entry name" value="REGULATORY COMPONENTS OF SENSORY TRANSDUCTION SYSTEM"/>
    <property type="match status" value="1"/>
</dbReference>
<feature type="transmembrane region" description="Helical" evidence="1">
    <location>
        <begin position="118"/>
        <end position="136"/>
    </location>
</feature>
<dbReference type="SMART" id="SM00267">
    <property type="entry name" value="GGDEF"/>
    <property type="match status" value="1"/>
</dbReference>
<feature type="transmembrane region" description="Helical" evidence="1">
    <location>
        <begin position="45"/>
        <end position="63"/>
    </location>
</feature>
<dbReference type="EMBL" id="BOSL01000004">
    <property type="protein sequence ID" value="GIP52649.1"/>
    <property type="molecule type" value="Genomic_DNA"/>
</dbReference>
<feature type="domain" description="GGDEF" evidence="2">
    <location>
        <begin position="227"/>
        <end position="358"/>
    </location>
</feature>
<dbReference type="InterPro" id="IPR000160">
    <property type="entry name" value="GGDEF_dom"/>
</dbReference>
<dbReference type="PANTHER" id="PTHR45138:SF9">
    <property type="entry name" value="DIGUANYLATE CYCLASE DGCM-RELATED"/>
    <property type="match status" value="1"/>
</dbReference>
<dbReference type="InterPro" id="IPR050469">
    <property type="entry name" value="Diguanylate_Cyclase"/>
</dbReference>
<comment type="caution">
    <text evidence="3">The sequence shown here is derived from an EMBL/GenBank/DDBJ whole genome shotgun (WGS) entry which is preliminary data.</text>
</comment>
<dbReference type="Proteomes" id="UP000679992">
    <property type="component" value="Unassembled WGS sequence"/>
</dbReference>
<accession>A0ABQ4M9H3</accession>
<evidence type="ECO:0000256" key="1">
    <source>
        <dbReference type="SAM" id="Phobius"/>
    </source>
</evidence>
<name>A0ABQ4M9H3_9BACL</name>
<keyword evidence="1" id="KW-0812">Transmembrane</keyword>
<evidence type="ECO:0000313" key="4">
    <source>
        <dbReference type="Proteomes" id="UP000679992"/>
    </source>
</evidence>
<dbReference type="SUPFAM" id="SSF55073">
    <property type="entry name" value="Nucleotide cyclase"/>
    <property type="match status" value="1"/>
</dbReference>
<dbReference type="InterPro" id="IPR043128">
    <property type="entry name" value="Rev_trsase/Diguanyl_cyclase"/>
</dbReference>
<dbReference type="Gene3D" id="3.30.70.270">
    <property type="match status" value="1"/>
</dbReference>
<keyword evidence="1" id="KW-1133">Transmembrane helix</keyword>
<feature type="transmembrane region" description="Helical" evidence="1">
    <location>
        <begin position="12"/>
        <end position="33"/>
    </location>
</feature>
<evidence type="ECO:0000313" key="3">
    <source>
        <dbReference type="EMBL" id="GIP52649.1"/>
    </source>
</evidence>
<protein>
    <recommendedName>
        <fullName evidence="2">GGDEF domain-containing protein</fullName>
    </recommendedName>
</protein>
<gene>
    <name evidence="3" type="ORF">J42TS3_16840</name>
</gene>
<keyword evidence="1" id="KW-0472">Membrane</keyword>
<feature type="transmembrane region" description="Helical" evidence="1">
    <location>
        <begin position="75"/>
        <end position="92"/>
    </location>
</feature>
<dbReference type="RefSeq" id="WP_211022376.1">
    <property type="nucleotide sequence ID" value="NZ_BOSL01000004.1"/>
</dbReference>
<feature type="transmembrane region" description="Helical" evidence="1">
    <location>
        <begin position="98"/>
        <end position="113"/>
    </location>
</feature>
<proteinExistence type="predicted"/>
<dbReference type="CDD" id="cd01949">
    <property type="entry name" value="GGDEF"/>
    <property type="match status" value="1"/>
</dbReference>
<reference evidence="3 4" key="1">
    <citation type="submission" date="2021-03" db="EMBL/GenBank/DDBJ databases">
        <title>Antimicrobial resistance genes in bacteria isolated from Japanese honey, and their potential for conferring macrolide and lincosamide resistance in the American foulbrood pathogen Paenibacillus larvae.</title>
        <authorList>
            <person name="Okamoto M."/>
            <person name="Kumagai M."/>
            <person name="Kanamori H."/>
            <person name="Takamatsu D."/>
        </authorList>
    </citation>
    <scope>NUCLEOTIDE SEQUENCE [LARGE SCALE GENOMIC DNA]</scope>
    <source>
        <strain evidence="3 4">J42TS3</strain>
    </source>
</reference>
<dbReference type="Pfam" id="PF00990">
    <property type="entry name" value="GGDEF"/>
    <property type="match status" value="1"/>
</dbReference>
<sequence length="362" mass="41589">MRSDTRALHRKILITYWVVLGISVIAEMVALYVKFTTEPDRVSEYLVHTMFLPTAIQLLVLGINEVAYRFRIDQPLLIILSGTCIASALMIANKTIHLQYIFLLSLLVSMFYFNIKRLYFAFAVNMAAFGMVYWAFPRIRESMGGYEISAFIFAMVGMLYILRGIIQRGEEILNDLMRMVRSEQELVVKNALMDRMVKIDALTDLYNHKTLHEYLDQLIEQSNNCEMPLQLAVLDIDDFKSVNDTFGHAVGDIILARVASTLKESFSPYEIIARYGGEEFVVIFPGKTLEEAYRETEKARENIWRLGHEEMDGRRISVSIGLAEYRAGRTRSDLFEQADSLLYEAKKSGKNRTMLQAYEVVS</sequence>
<dbReference type="InterPro" id="IPR029787">
    <property type="entry name" value="Nucleotide_cyclase"/>
</dbReference>
<dbReference type="PROSITE" id="PS50887">
    <property type="entry name" value="GGDEF"/>
    <property type="match status" value="1"/>
</dbReference>
<dbReference type="NCBIfam" id="TIGR00254">
    <property type="entry name" value="GGDEF"/>
    <property type="match status" value="1"/>
</dbReference>
<feature type="transmembrane region" description="Helical" evidence="1">
    <location>
        <begin position="148"/>
        <end position="166"/>
    </location>
</feature>